<dbReference type="GO" id="GO:0031369">
    <property type="term" value="F:translation initiation factor binding"/>
    <property type="evidence" value="ECO:0007669"/>
    <property type="project" value="InterPro"/>
</dbReference>
<dbReference type="InterPro" id="IPR000555">
    <property type="entry name" value="JAMM/MPN+_dom"/>
</dbReference>
<accession>A0A0C2XK22</accession>
<dbReference type="PROSITE" id="PS50249">
    <property type="entry name" value="MPN"/>
    <property type="match status" value="1"/>
</dbReference>
<dbReference type="InterPro" id="IPR027531">
    <property type="entry name" value="eIF3f"/>
</dbReference>
<dbReference type="InterPro" id="IPR024969">
    <property type="entry name" value="EIF3F/CSN6-like_C"/>
</dbReference>
<comment type="similarity">
    <text evidence="4">Belongs to the eIF-3 subunit F family.</text>
</comment>
<comment type="function">
    <text evidence="4">Component of the eukaryotic translation initiation factor 3 (eIF-3) complex, which is involved in protein synthesis of a specialized repertoire of mRNAs and, together with other initiation factors, stimulates binding of mRNA and methionyl-tRNAi to the 40S ribosome. The eIF-3 complex specifically targets and initiates translation of a subset of mRNAs involved in cell proliferation.</text>
</comment>
<evidence type="ECO:0000256" key="2">
    <source>
        <dbReference type="ARBA" id="ARBA00022540"/>
    </source>
</evidence>
<name>A0A0C2XK22_SERVB</name>
<protein>
    <recommendedName>
        <fullName evidence="4">Eukaryotic translation initiation factor 3 subunit F</fullName>
        <shortName evidence="4">eIF3f</shortName>
    </recommendedName>
</protein>
<dbReference type="PANTHER" id="PTHR10540:SF6">
    <property type="entry name" value="EUKARYOTIC TRANSLATION INITIATION FACTOR 3 SUBUNIT F"/>
    <property type="match status" value="1"/>
</dbReference>
<dbReference type="GO" id="GO:0016282">
    <property type="term" value="C:eukaryotic 43S preinitiation complex"/>
    <property type="evidence" value="ECO:0007669"/>
    <property type="project" value="UniProtKB-UniRule"/>
</dbReference>
<dbReference type="GO" id="GO:0001732">
    <property type="term" value="P:formation of cytoplasmic translation initiation complex"/>
    <property type="evidence" value="ECO:0007669"/>
    <property type="project" value="UniProtKB-UniRule"/>
</dbReference>
<proteinExistence type="inferred from homology"/>
<dbReference type="GO" id="GO:0033290">
    <property type="term" value="C:eukaryotic 48S preinitiation complex"/>
    <property type="evidence" value="ECO:0007669"/>
    <property type="project" value="UniProtKB-UniRule"/>
</dbReference>
<sequence>MSLGASSSAVHINAPGAQRLPVAVRLDATAVFTILDHHLRKRDNQKRVIGTLMGIRTESDVQVRSAFAVLHSETADQVAIDEEYFQNMLEVTQKVQTREQIVGWYSTGSELNNFSALFQNYYAQQTGPHQAIHLLVDTGDRTKEFGIKAYLGSPMGVSAKPDNCVFVPVPVTLRQADGERPGLNLLRTASEEPNHTTPVLTDLQNLERSLLDVISMIDRVQNYVQSVIDGDIQGDPAIGRFLLDTLNTTTEGLEKGKLESLFNIHVQDTLMVSYLANLVRSQAEVSSRLTLVT</sequence>
<reference evidence="6 7" key="1">
    <citation type="submission" date="2014-04" db="EMBL/GenBank/DDBJ databases">
        <authorList>
            <consortium name="DOE Joint Genome Institute"/>
            <person name="Kuo A."/>
            <person name="Zuccaro A."/>
            <person name="Kohler A."/>
            <person name="Nagy L.G."/>
            <person name="Floudas D."/>
            <person name="Copeland A."/>
            <person name="Barry K.W."/>
            <person name="Cichocki N."/>
            <person name="Veneault-Fourrey C."/>
            <person name="LaButti K."/>
            <person name="Lindquist E.A."/>
            <person name="Lipzen A."/>
            <person name="Lundell T."/>
            <person name="Morin E."/>
            <person name="Murat C."/>
            <person name="Sun H."/>
            <person name="Tunlid A."/>
            <person name="Henrissat B."/>
            <person name="Grigoriev I.V."/>
            <person name="Hibbett D.S."/>
            <person name="Martin F."/>
            <person name="Nordberg H.P."/>
            <person name="Cantor M.N."/>
            <person name="Hua S.X."/>
        </authorList>
    </citation>
    <scope>NUCLEOTIDE SEQUENCE [LARGE SCALE GENOMIC DNA]</scope>
    <source>
        <strain evidence="6 7">MAFF 305830</strain>
    </source>
</reference>
<reference evidence="7" key="2">
    <citation type="submission" date="2015-01" db="EMBL/GenBank/DDBJ databases">
        <title>Evolutionary Origins and Diversification of the Mycorrhizal Mutualists.</title>
        <authorList>
            <consortium name="DOE Joint Genome Institute"/>
            <consortium name="Mycorrhizal Genomics Consortium"/>
            <person name="Kohler A."/>
            <person name="Kuo A."/>
            <person name="Nagy L.G."/>
            <person name="Floudas D."/>
            <person name="Copeland A."/>
            <person name="Barry K.W."/>
            <person name="Cichocki N."/>
            <person name="Veneault-Fourrey C."/>
            <person name="LaButti K."/>
            <person name="Lindquist E.A."/>
            <person name="Lipzen A."/>
            <person name="Lundell T."/>
            <person name="Morin E."/>
            <person name="Murat C."/>
            <person name="Riley R."/>
            <person name="Ohm R."/>
            <person name="Sun H."/>
            <person name="Tunlid A."/>
            <person name="Henrissat B."/>
            <person name="Grigoriev I.V."/>
            <person name="Hibbett D.S."/>
            <person name="Martin F."/>
        </authorList>
    </citation>
    <scope>NUCLEOTIDE SEQUENCE [LARGE SCALE GENOMIC DNA]</scope>
    <source>
        <strain evidence="7">MAFF 305830</strain>
    </source>
</reference>
<keyword evidence="1 4" id="KW-0963">Cytoplasm</keyword>
<comment type="subcellular location">
    <subcellularLocation>
        <location evidence="4">Cytoplasm</location>
    </subcellularLocation>
</comment>
<dbReference type="GO" id="GO:0008237">
    <property type="term" value="F:metallopeptidase activity"/>
    <property type="evidence" value="ECO:0007669"/>
    <property type="project" value="InterPro"/>
</dbReference>
<dbReference type="OrthoDB" id="25498at2759"/>
<dbReference type="EMBL" id="KN824288">
    <property type="protein sequence ID" value="KIM29407.1"/>
    <property type="molecule type" value="Genomic_DNA"/>
</dbReference>
<evidence type="ECO:0000256" key="1">
    <source>
        <dbReference type="ARBA" id="ARBA00022490"/>
    </source>
</evidence>
<organism evidence="6 7">
    <name type="scientific">Serendipita vermifera MAFF 305830</name>
    <dbReference type="NCBI Taxonomy" id="933852"/>
    <lineage>
        <taxon>Eukaryota</taxon>
        <taxon>Fungi</taxon>
        <taxon>Dikarya</taxon>
        <taxon>Basidiomycota</taxon>
        <taxon>Agaricomycotina</taxon>
        <taxon>Agaricomycetes</taxon>
        <taxon>Sebacinales</taxon>
        <taxon>Serendipitaceae</taxon>
        <taxon>Serendipita</taxon>
    </lineage>
</organism>
<evidence type="ECO:0000259" key="5">
    <source>
        <dbReference type="PROSITE" id="PS50249"/>
    </source>
</evidence>
<dbReference type="AlphaFoldDB" id="A0A0C2XK22"/>
<dbReference type="Gene3D" id="3.40.140.10">
    <property type="entry name" value="Cytidine Deaminase, domain 2"/>
    <property type="match status" value="1"/>
</dbReference>
<comment type="subunit">
    <text evidence="4">Component of the eukaryotic translation initiation factor 3 (eIF-3) complex.</text>
</comment>
<dbReference type="Proteomes" id="UP000054097">
    <property type="component" value="Unassembled WGS sequence"/>
</dbReference>
<keyword evidence="7" id="KW-1185">Reference proteome</keyword>
<dbReference type="SMART" id="SM00232">
    <property type="entry name" value="JAB_MPN"/>
    <property type="match status" value="1"/>
</dbReference>
<dbReference type="GO" id="GO:0003743">
    <property type="term" value="F:translation initiation factor activity"/>
    <property type="evidence" value="ECO:0007669"/>
    <property type="project" value="UniProtKB-UniRule"/>
</dbReference>
<evidence type="ECO:0000313" key="7">
    <source>
        <dbReference type="Proteomes" id="UP000054097"/>
    </source>
</evidence>
<dbReference type="CDD" id="cd08064">
    <property type="entry name" value="MPN_eIF3f"/>
    <property type="match status" value="1"/>
</dbReference>
<evidence type="ECO:0000256" key="3">
    <source>
        <dbReference type="ARBA" id="ARBA00022917"/>
    </source>
</evidence>
<gene>
    <name evidence="6" type="ORF">M408DRAFT_22777</name>
</gene>
<dbReference type="HOGENOM" id="CLU_027018_0_2_1"/>
<evidence type="ECO:0000256" key="4">
    <source>
        <dbReference type="HAMAP-Rule" id="MF_03005"/>
    </source>
</evidence>
<dbReference type="Pfam" id="PF01398">
    <property type="entry name" value="JAB"/>
    <property type="match status" value="1"/>
</dbReference>
<dbReference type="STRING" id="933852.A0A0C2XK22"/>
<dbReference type="InterPro" id="IPR037518">
    <property type="entry name" value="MPN"/>
</dbReference>
<dbReference type="GO" id="GO:0071541">
    <property type="term" value="C:eukaryotic translation initiation factor 3 complex, eIF3m"/>
    <property type="evidence" value="ECO:0007669"/>
    <property type="project" value="TreeGrafter"/>
</dbReference>
<dbReference type="HAMAP" id="MF_03005">
    <property type="entry name" value="eIF3f"/>
    <property type="match status" value="1"/>
</dbReference>
<dbReference type="Pfam" id="PF13012">
    <property type="entry name" value="MitMem_reg"/>
    <property type="match status" value="1"/>
</dbReference>
<keyword evidence="2 4" id="KW-0396">Initiation factor</keyword>
<dbReference type="PANTHER" id="PTHR10540">
    <property type="entry name" value="EUKARYOTIC TRANSLATION INITIATION FACTOR 3 SUBUNIT F-RELATED"/>
    <property type="match status" value="1"/>
</dbReference>
<evidence type="ECO:0000313" key="6">
    <source>
        <dbReference type="EMBL" id="KIM29407.1"/>
    </source>
</evidence>
<feature type="domain" description="MPN" evidence="5">
    <location>
        <begin position="24"/>
        <end position="156"/>
    </location>
</feature>
<keyword evidence="3 4" id="KW-0648">Protein biosynthesis</keyword>